<name>A0A644WKT6_9ZZZZ</name>
<comment type="caution">
    <text evidence="1">The sequence shown here is derived from an EMBL/GenBank/DDBJ whole genome shotgun (WGS) entry which is preliminary data.</text>
</comment>
<dbReference type="Gene3D" id="3.40.50.1820">
    <property type="entry name" value="alpha/beta hydrolase"/>
    <property type="match status" value="1"/>
</dbReference>
<sequence>MTRYLRTARAMSFLLPVVRYPETRDGSTAWGDNLYKQMYGGFSTTKLVDLGRLSRRLKRNLGRIVCPTLVVSAKFDDKVDPVSVEIFRKRAVNVESAEYVLFENSPHGCTYGPEKEQVAEKCAEFVSGLVDKKASASV</sequence>
<evidence type="ECO:0008006" key="2">
    <source>
        <dbReference type="Google" id="ProtNLM"/>
    </source>
</evidence>
<dbReference type="AlphaFoldDB" id="A0A644WKT6"/>
<evidence type="ECO:0000313" key="1">
    <source>
        <dbReference type="EMBL" id="MPM04495.1"/>
    </source>
</evidence>
<dbReference type="EMBL" id="VSSQ01001044">
    <property type="protein sequence ID" value="MPM04495.1"/>
    <property type="molecule type" value="Genomic_DNA"/>
</dbReference>
<protein>
    <recommendedName>
        <fullName evidence="2">Serine aminopeptidase S33 domain-containing protein</fullName>
    </recommendedName>
</protein>
<dbReference type="InterPro" id="IPR029058">
    <property type="entry name" value="AB_hydrolase_fold"/>
</dbReference>
<proteinExistence type="predicted"/>
<accession>A0A644WKT6</accession>
<organism evidence="1">
    <name type="scientific">bioreactor metagenome</name>
    <dbReference type="NCBI Taxonomy" id="1076179"/>
    <lineage>
        <taxon>unclassified sequences</taxon>
        <taxon>metagenomes</taxon>
        <taxon>ecological metagenomes</taxon>
    </lineage>
</organism>
<gene>
    <name evidence="1" type="ORF">SDC9_50772</name>
</gene>
<dbReference type="SUPFAM" id="SSF53474">
    <property type="entry name" value="alpha/beta-Hydrolases"/>
    <property type="match status" value="1"/>
</dbReference>
<reference evidence="1" key="1">
    <citation type="submission" date="2019-08" db="EMBL/GenBank/DDBJ databases">
        <authorList>
            <person name="Kucharzyk K."/>
            <person name="Murdoch R.W."/>
            <person name="Higgins S."/>
            <person name="Loffler F."/>
        </authorList>
    </citation>
    <scope>NUCLEOTIDE SEQUENCE</scope>
</reference>